<evidence type="ECO:0000256" key="4">
    <source>
        <dbReference type="ARBA" id="ARBA00022801"/>
    </source>
</evidence>
<reference evidence="7 8" key="1">
    <citation type="submission" date="2014-04" db="EMBL/GenBank/DDBJ databases">
        <authorList>
            <consortium name="DOE Joint Genome Institute"/>
            <person name="Kuo A."/>
            <person name="Kohler A."/>
            <person name="Jargeat P."/>
            <person name="Nagy L.G."/>
            <person name="Floudas D."/>
            <person name="Copeland A."/>
            <person name="Barry K.W."/>
            <person name="Cichocki N."/>
            <person name="Veneault-Fourrey C."/>
            <person name="LaButti K."/>
            <person name="Lindquist E.A."/>
            <person name="Lipzen A."/>
            <person name="Lundell T."/>
            <person name="Morin E."/>
            <person name="Murat C."/>
            <person name="Sun H."/>
            <person name="Tunlid A."/>
            <person name="Henrissat B."/>
            <person name="Grigoriev I.V."/>
            <person name="Hibbett D.S."/>
            <person name="Martin F."/>
            <person name="Nordberg H.P."/>
            <person name="Cantor M.N."/>
            <person name="Hua S.X."/>
        </authorList>
    </citation>
    <scope>NUCLEOTIDE SEQUENCE [LARGE SCALE GENOMIC DNA]</scope>
    <source>
        <strain evidence="7 8">Ve08.2h10</strain>
    </source>
</reference>
<accession>A0A0D0DBQ2</accession>
<dbReference type="InterPro" id="IPR036005">
    <property type="entry name" value="Creatinase/aminopeptidase-like"/>
</dbReference>
<dbReference type="InParanoid" id="A0A0D0DBQ2"/>
<keyword evidence="5" id="KW-0464">Manganese</keyword>
<organism evidence="7 8">
    <name type="scientific">Paxillus rubicundulus Ve08.2h10</name>
    <dbReference type="NCBI Taxonomy" id="930991"/>
    <lineage>
        <taxon>Eukaryota</taxon>
        <taxon>Fungi</taxon>
        <taxon>Dikarya</taxon>
        <taxon>Basidiomycota</taxon>
        <taxon>Agaricomycotina</taxon>
        <taxon>Agaricomycetes</taxon>
        <taxon>Agaricomycetidae</taxon>
        <taxon>Boletales</taxon>
        <taxon>Paxilineae</taxon>
        <taxon>Paxillaceae</taxon>
        <taxon>Paxillus</taxon>
    </lineage>
</organism>
<dbReference type="InterPro" id="IPR007865">
    <property type="entry name" value="Aminopep_P_N"/>
</dbReference>
<dbReference type="EMBL" id="KN825095">
    <property type="protein sequence ID" value="KIK94612.1"/>
    <property type="molecule type" value="Genomic_DNA"/>
</dbReference>
<dbReference type="Gene3D" id="3.90.230.10">
    <property type="entry name" value="Creatinase/methionine aminopeptidase superfamily"/>
    <property type="match status" value="1"/>
</dbReference>
<evidence type="ECO:0000256" key="3">
    <source>
        <dbReference type="ARBA" id="ARBA00022723"/>
    </source>
</evidence>
<gene>
    <name evidence="7" type="ORF">PAXRUDRAFT_827817</name>
</gene>
<dbReference type="Gene3D" id="3.40.350.10">
    <property type="entry name" value="Creatinase/prolidase N-terminal domain"/>
    <property type="match status" value="1"/>
</dbReference>
<dbReference type="InterPro" id="IPR029149">
    <property type="entry name" value="Creatin/AminoP/Spt16_N"/>
</dbReference>
<keyword evidence="3" id="KW-0479">Metal-binding</keyword>
<dbReference type="Pfam" id="PF00557">
    <property type="entry name" value="Peptidase_M24"/>
    <property type="match status" value="1"/>
</dbReference>
<dbReference type="InterPro" id="IPR052433">
    <property type="entry name" value="X-Pro_dipept-like"/>
</dbReference>
<dbReference type="Pfam" id="PF05195">
    <property type="entry name" value="AMP_N"/>
    <property type="match status" value="1"/>
</dbReference>
<dbReference type="PANTHER" id="PTHR43226">
    <property type="entry name" value="XAA-PRO AMINOPEPTIDASE 3"/>
    <property type="match status" value="1"/>
</dbReference>
<evidence type="ECO:0000313" key="7">
    <source>
        <dbReference type="EMBL" id="KIK94612.1"/>
    </source>
</evidence>
<protein>
    <recommendedName>
        <fullName evidence="6">Aminopeptidase P N-terminal domain-containing protein</fullName>
    </recommendedName>
</protein>
<dbReference type="SUPFAM" id="SSF55920">
    <property type="entry name" value="Creatinase/aminopeptidase"/>
    <property type="match status" value="1"/>
</dbReference>
<dbReference type="OrthoDB" id="10261878at2759"/>
<keyword evidence="4" id="KW-0378">Hydrolase</keyword>
<dbReference type="SMART" id="SM01011">
    <property type="entry name" value="AMP_N"/>
    <property type="match status" value="1"/>
</dbReference>
<dbReference type="AlphaFoldDB" id="A0A0D0DBQ2"/>
<dbReference type="GO" id="GO:0070006">
    <property type="term" value="F:metalloaminopeptidase activity"/>
    <property type="evidence" value="ECO:0007669"/>
    <property type="project" value="InterPro"/>
</dbReference>
<evidence type="ECO:0000256" key="2">
    <source>
        <dbReference type="ARBA" id="ARBA00008766"/>
    </source>
</evidence>
<dbReference type="GO" id="GO:0030145">
    <property type="term" value="F:manganese ion binding"/>
    <property type="evidence" value="ECO:0007669"/>
    <property type="project" value="InterPro"/>
</dbReference>
<dbReference type="PANTHER" id="PTHR43226:SF1">
    <property type="entry name" value="XAA-PRO DIPEPTIDASE"/>
    <property type="match status" value="1"/>
</dbReference>
<dbReference type="HOGENOM" id="CLU_017266_1_2_1"/>
<dbReference type="SUPFAM" id="SSF53092">
    <property type="entry name" value="Creatinase/prolidase N-terminal domain"/>
    <property type="match status" value="1"/>
</dbReference>
<keyword evidence="8" id="KW-1185">Reference proteome</keyword>
<dbReference type="InterPro" id="IPR000994">
    <property type="entry name" value="Pept_M24"/>
</dbReference>
<evidence type="ECO:0000256" key="5">
    <source>
        <dbReference type="ARBA" id="ARBA00023211"/>
    </source>
</evidence>
<feature type="domain" description="Aminopeptidase P N-terminal" evidence="6">
    <location>
        <begin position="11"/>
        <end position="167"/>
    </location>
</feature>
<reference evidence="8" key="2">
    <citation type="submission" date="2015-01" db="EMBL/GenBank/DDBJ databases">
        <title>Evolutionary Origins and Diversification of the Mycorrhizal Mutualists.</title>
        <authorList>
            <consortium name="DOE Joint Genome Institute"/>
            <consortium name="Mycorrhizal Genomics Consortium"/>
            <person name="Kohler A."/>
            <person name="Kuo A."/>
            <person name="Nagy L.G."/>
            <person name="Floudas D."/>
            <person name="Copeland A."/>
            <person name="Barry K.W."/>
            <person name="Cichocki N."/>
            <person name="Veneault-Fourrey C."/>
            <person name="LaButti K."/>
            <person name="Lindquist E.A."/>
            <person name="Lipzen A."/>
            <person name="Lundell T."/>
            <person name="Morin E."/>
            <person name="Murat C."/>
            <person name="Riley R."/>
            <person name="Ohm R."/>
            <person name="Sun H."/>
            <person name="Tunlid A."/>
            <person name="Henrissat B."/>
            <person name="Grigoriev I.V."/>
            <person name="Hibbett D.S."/>
            <person name="Martin F."/>
        </authorList>
    </citation>
    <scope>NUCLEOTIDE SEQUENCE [LARGE SCALE GENOMIC DNA]</scope>
    <source>
        <strain evidence="8">Ve08.2h10</strain>
    </source>
</reference>
<sequence>MVAAADLADKYPAKDHVSRTFKTLVESLDAGEKTKHHAILLAGGATPYRNDTDRELSFRQESNFFYLTGCSVPGSYFLALYDPTSSRSSLPAYQQSQGLEGTLKTTLYIFEPTIVDLLWSPAPPTLEEAREIYAIDEVDHLPKLEIALSQLPQGTTIHILPEIDQFPNALSSAKGGLKVALQMAGSKTSDHLLSALHKTRLIKDAHEIAMIRKANDISSRAHEVVMRVLGMAVAGQIKKSSRGIALPGQWLIEKEAEAEAIFVASCRREGAAHQAYLPIVAASTRASTLHYCCNDRAFAWGPVSPRDVANSGSLAHAHVHEDECAEGEKQLLPQVLLIDAGCEWDCYSSDITRTMPVGNGGKFMKEAKEVYELVLKMQSESFKLAAPGLHWDDIHLLCHRILVEGFLDLGIFTDPDVTTGGVNGQAEPTTKTAKTSKSRDTLIQEILRTGLSAPFFPHGVGHSMGMDVHDVPSASKPDGSGKYFVDGVESAGDGGHKSLYTNLRLRLVLVAGMVVTIEPGIYFHPTILAFNNVHSSPYVDTEVLARYEGMGGVRIEDDVLITATGCENLTTVQSGVDWIERVCAGEDLL</sequence>
<dbReference type="STRING" id="930991.A0A0D0DBQ2"/>
<proteinExistence type="inferred from homology"/>
<dbReference type="Proteomes" id="UP000054538">
    <property type="component" value="Unassembled WGS sequence"/>
</dbReference>
<evidence type="ECO:0000256" key="1">
    <source>
        <dbReference type="ARBA" id="ARBA00001936"/>
    </source>
</evidence>
<comment type="cofactor">
    <cofactor evidence="1">
        <name>Mn(2+)</name>
        <dbReference type="ChEBI" id="CHEBI:29035"/>
    </cofactor>
</comment>
<dbReference type="GO" id="GO:0006508">
    <property type="term" value="P:proteolysis"/>
    <property type="evidence" value="ECO:0007669"/>
    <property type="project" value="TreeGrafter"/>
</dbReference>
<evidence type="ECO:0000313" key="8">
    <source>
        <dbReference type="Proteomes" id="UP000054538"/>
    </source>
</evidence>
<name>A0A0D0DBQ2_9AGAM</name>
<comment type="similarity">
    <text evidence="2">Belongs to the peptidase M24B family.</text>
</comment>
<evidence type="ECO:0000259" key="6">
    <source>
        <dbReference type="SMART" id="SM01011"/>
    </source>
</evidence>